<evidence type="ECO:0000313" key="3">
    <source>
        <dbReference type="Proteomes" id="UP000011668"/>
    </source>
</evidence>
<keyword evidence="3" id="KW-1185">Reference proteome</keyword>
<comment type="caution">
    <text evidence="2">The sequence shown here is derived from an EMBL/GenBank/DDBJ whole genome shotgun (WGS) entry which is preliminary data.</text>
</comment>
<sequence length="63" mass="7166">MRTHVKLPMRDNLQTRSQECTRLRVALNKPQLRPVGHRTDLANHSKPLPDRALGHPGPVPFLP</sequence>
<dbReference type="HOGENOM" id="CLU_2887391_0_0_1"/>
<feature type="region of interest" description="Disordered" evidence="1">
    <location>
        <begin position="31"/>
        <end position="63"/>
    </location>
</feature>
<proteinExistence type="predicted"/>
<gene>
    <name evidence="2" type="ORF">AG1IA_01625</name>
</gene>
<organism evidence="2 3">
    <name type="scientific">Thanatephorus cucumeris (strain AG1-IA)</name>
    <name type="common">Rice sheath blight fungus</name>
    <name type="synonym">Rhizoctonia solani</name>
    <dbReference type="NCBI Taxonomy" id="983506"/>
    <lineage>
        <taxon>Eukaryota</taxon>
        <taxon>Fungi</taxon>
        <taxon>Dikarya</taxon>
        <taxon>Basidiomycota</taxon>
        <taxon>Agaricomycotina</taxon>
        <taxon>Agaricomycetes</taxon>
        <taxon>Cantharellales</taxon>
        <taxon>Ceratobasidiaceae</taxon>
        <taxon>Rhizoctonia</taxon>
        <taxon>Rhizoctonia solani AG-1</taxon>
    </lineage>
</organism>
<accession>L8X225</accession>
<dbReference type="Proteomes" id="UP000011668">
    <property type="component" value="Unassembled WGS sequence"/>
</dbReference>
<name>L8X225_THACA</name>
<dbReference type="EMBL" id="AFRT01000341">
    <property type="protein sequence ID" value="ELU44351.1"/>
    <property type="molecule type" value="Genomic_DNA"/>
</dbReference>
<reference evidence="2 3" key="1">
    <citation type="journal article" date="2013" name="Nat. Commun.">
        <title>The evolution and pathogenic mechanisms of the rice sheath blight pathogen.</title>
        <authorList>
            <person name="Zheng A."/>
            <person name="Lin R."/>
            <person name="Xu L."/>
            <person name="Qin P."/>
            <person name="Tang C."/>
            <person name="Ai P."/>
            <person name="Zhang D."/>
            <person name="Liu Y."/>
            <person name="Sun Z."/>
            <person name="Feng H."/>
            <person name="Wang Y."/>
            <person name="Chen Y."/>
            <person name="Liang X."/>
            <person name="Fu R."/>
            <person name="Li Q."/>
            <person name="Zhang J."/>
            <person name="Yu X."/>
            <person name="Xie Z."/>
            <person name="Ding L."/>
            <person name="Guan P."/>
            <person name="Tang J."/>
            <person name="Liang Y."/>
            <person name="Wang S."/>
            <person name="Deng Q."/>
            <person name="Li S."/>
            <person name="Zhu J."/>
            <person name="Wang L."/>
            <person name="Liu H."/>
            <person name="Li P."/>
        </authorList>
    </citation>
    <scope>NUCLEOTIDE SEQUENCE [LARGE SCALE GENOMIC DNA]</scope>
    <source>
        <strain evidence="3">AG-1 IA</strain>
    </source>
</reference>
<evidence type="ECO:0000256" key="1">
    <source>
        <dbReference type="SAM" id="MobiDB-lite"/>
    </source>
</evidence>
<protein>
    <submittedName>
        <fullName evidence="2">Uncharacterized protein</fullName>
    </submittedName>
</protein>
<evidence type="ECO:0000313" key="2">
    <source>
        <dbReference type="EMBL" id="ELU44351.1"/>
    </source>
</evidence>
<dbReference type="AlphaFoldDB" id="L8X225"/>
<feature type="compositionally biased region" description="Basic and acidic residues" evidence="1">
    <location>
        <begin position="37"/>
        <end position="53"/>
    </location>
</feature>